<keyword evidence="4 5" id="KW-0472">Membrane</keyword>
<evidence type="ECO:0000256" key="5">
    <source>
        <dbReference type="SAM" id="Phobius"/>
    </source>
</evidence>
<geneLocation type="plasmid" evidence="8">
    <name>pfdu301a</name>
</geneLocation>
<feature type="transmembrane region" description="Helical" evidence="5">
    <location>
        <begin position="21"/>
        <end position="42"/>
    </location>
</feature>
<gene>
    <name evidence="7" type="ORF">FDZ14_27770</name>
</gene>
<dbReference type="InterPro" id="IPR050681">
    <property type="entry name" value="CDF/SLC30A"/>
</dbReference>
<dbReference type="Proteomes" id="UP000501076">
    <property type="component" value="Plasmid pFDU301A"/>
</dbReference>
<evidence type="ECO:0000256" key="3">
    <source>
        <dbReference type="ARBA" id="ARBA00022989"/>
    </source>
</evidence>
<feature type="transmembrane region" description="Helical" evidence="5">
    <location>
        <begin position="180"/>
        <end position="200"/>
    </location>
</feature>
<evidence type="ECO:0000259" key="6">
    <source>
        <dbReference type="Pfam" id="PF01545"/>
    </source>
</evidence>
<feature type="transmembrane region" description="Helical" evidence="5">
    <location>
        <begin position="152"/>
        <end position="174"/>
    </location>
</feature>
<reference evidence="7 8" key="1">
    <citation type="submission" date="2019-10" db="EMBL/GenBank/DDBJ databases">
        <title>Complete genome sequences for adaption low water activity.</title>
        <authorList>
            <person name="Zhao L."/>
            <person name="Zhong J."/>
        </authorList>
    </citation>
    <scope>NUCLEOTIDE SEQUENCE [LARGE SCALE GENOMIC DNA]</scope>
    <source>
        <strain evidence="7 8">FDU301</strain>
        <plasmid evidence="8">pfdu301a</plasmid>
    </source>
</reference>
<dbReference type="Pfam" id="PF01545">
    <property type="entry name" value="Cation_efflux"/>
    <property type="match status" value="1"/>
</dbReference>
<proteinExistence type="predicted"/>
<organism evidence="7 8">
    <name type="scientific">Priestia megaterium</name>
    <name type="common">Bacillus megaterium</name>
    <dbReference type="NCBI Taxonomy" id="1404"/>
    <lineage>
        <taxon>Bacteria</taxon>
        <taxon>Bacillati</taxon>
        <taxon>Bacillota</taxon>
        <taxon>Bacilli</taxon>
        <taxon>Bacillales</taxon>
        <taxon>Bacillaceae</taxon>
        <taxon>Priestia</taxon>
    </lineage>
</organism>
<keyword evidence="3 5" id="KW-1133">Transmembrane helix</keyword>
<feature type="transmembrane region" description="Helical" evidence="5">
    <location>
        <begin position="121"/>
        <end position="140"/>
    </location>
</feature>
<accession>A0A6M6DY61</accession>
<dbReference type="GO" id="GO:0005385">
    <property type="term" value="F:zinc ion transmembrane transporter activity"/>
    <property type="evidence" value="ECO:0007669"/>
    <property type="project" value="TreeGrafter"/>
</dbReference>
<dbReference type="InterPro" id="IPR027469">
    <property type="entry name" value="Cation_efflux_TMD_sf"/>
</dbReference>
<dbReference type="AlphaFoldDB" id="A0A6M6DY61"/>
<comment type="subcellular location">
    <subcellularLocation>
        <location evidence="1">Membrane</location>
        <topology evidence="1">Multi-pass membrane protein</topology>
    </subcellularLocation>
</comment>
<dbReference type="InterPro" id="IPR058533">
    <property type="entry name" value="Cation_efflux_TM"/>
</dbReference>
<evidence type="ECO:0000313" key="8">
    <source>
        <dbReference type="Proteomes" id="UP000501076"/>
    </source>
</evidence>
<feature type="domain" description="Cation efflux protein transmembrane" evidence="6">
    <location>
        <begin position="22"/>
        <end position="208"/>
    </location>
</feature>
<keyword evidence="2 5" id="KW-0812">Transmembrane</keyword>
<evidence type="ECO:0000256" key="1">
    <source>
        <dbReference type="ARBA" id="ARBA00004141"/>
    </source>
</evidence>
<evidence type="ECO:0000256" key="4">
    <source>
        <dbReference type="ARBA" id="ARBA00023136"/>
    </source>
</evidence>
<dbReference type="SUPFAM" id="SSF161111">
    <property type="entry name" value="Cation efflux protein transmembrane domain-like"/>
    <property type="match status" value="1"/>
</dbReference>
<dbReference type="EMBL" id="CP045273">
    <property type="protein sequence ID" value="QJX79903.1"/>
    <property type="molecule type" value="Genomic_DNA"/>
</dbReference>
<sequence length="210" mass="22991">MRKWVGLGENCHHHHTENKKILFTAFLLTAIFAALEVTYGVWSFSLSLLSEGVHMASDGISLLIAALAVMIASTTSNKYKKAEPIAAFINGISLIIVPIIVVYEAINRLVNGSQQILSKEMFIVAVIGLIVNLIVAFILSRGEKDNINVRAAMMHIIADLLSSVSTIVVSLLIMFYDLDFVDAIASIVISIIIFSGGWKITKESIRMLKS</sequence>
<dbReference type="NCBIfam" id="TIGR01297">
    <property type="entry name" value="CDF"/>
    <property type="match status" value="1"/>
</dbReference>
<evidence type="ECO:0000256" key="2">
    <source>
        <dbReference type="ARBA" id="ARBA00022692"/>
    </source>
</evidence>
<evidence type="ECO:0000313" key="7">
    <source>
        <dbReference type="EMBL" id="QJX79903.1"/>
    </source>
</evidence>
<keyword evidence="7" id="KW-0614">Plasmid</keyword>
<protein>
    <submittedName>
        <fullName evidence="7">Cation diffusion facilitator family transporter</fullName>
    </submittedName>
</protein>
<dbReference type="InterPro" id="IPR002524">
    <property type="entry name" value="Cation_efflux"/>
</dbReference>
<dbReference type="PANTHER" id="PTHR11562:SF17">
    <property type="entry name" value="RE54080P-RELATED"/>
    <property type="match status" value="1"/>
</dbReference>
<dbReference type="Gene3D" id="1.20.1510.10">
    <property type="entry name" value="Cation efflux protein transmembrane domain"/>
    <property type="match status" value="1"/>
</dbReference>
<name>A0A6M6DY61_PRIMG</name>
<dbReference type="PANTHER" id="PTHR11562">
    <property type="entry name" value="CATION EFFLUX PROTEIN/ ZINC TRANSPORTER"/>
    <property type="match status" value="1"/>
</dbReference>
<feature type="transmembrane region" description="Helical" evidence="5">
    <location>
        <begin position="54"/>
        <end position="73"/>
    </location>
</feature>
<feature type="transmembrane region" description="Helical" evidence="5">
    <location>
        <begin position="85"/>
        <end position="106"/>
    </location>
</feature>
<dbReference type="GO" id="GO:0005886">
    <property type="term" value="C:plasma membrane"/>
    <property type="evidence" value="ECO:0007669"/>
    <property type="project" value="TreeGrafter"/>
</dbReference>